<proteinExistence type="predicted"/>
<evidence type="ECO:0000313" key="2">
    <source>
        <dbReference type="Proteomes" id="UP001302120"/>
    </source>
</evidence>
<gene>
    <name evidence="1" type="ORF">VB620_00880</name>
</gene>
<dbReference type="Proteomes" id="UP001302120">
    <property type="component" value="Unassembled WGS sequence"/>
</dbReference>
<dbReference type="RefSeq" id="WP_323194234.1">
    <property type="nucleotide sequence ID" value="NZ_JAYGHG010000001.1"/>
</dbReference>
<dbReference type="EMBL" id="JAYGHG010000001">
    <property type="protein sequence ID" value="MEA5579892.1"/>
    <property type="molecule type" value="Genomic_DNA"/>
</dbReference>
<organism evidence="1 2">
    <name type="scientific">Nodularia harveyana UHCC-0300</name>
    <dbReference type="NCBI Taxonomy" id="2974287"/>
    <lineage>
        <taxon>Bacteria</taxon>
        <taxon>Bacillati</taxon>
        <taxon>Cyanobacteriota</taxon>
        <taxon>Cyanophyceae</taxon>
        <taxon>Nostocales</taxon>
        <taxon>Nodulariaceae</taxon>
        <taxon>Nodularia</taxon>
    </lineage>
</organism>
<keyword evidence="2" id="KW-1185">Reference proteome</keyword>
<accession>A0ABU5U8P5</accession>
<protein>
    <submittedName>
        <fullName evidence="1">Uncharacterized protein</fullName>
    </submittedName>
</protein>
<evidence type="ECO:0000313" key="1">
    <source>
        <dbReference type="EMBL" id="MEA5579892.1"/>
    </source>
</evidence>
<name>A0ABU5U8P5_9CYAN</name>
<reference evidence="1 2" key="1">
    <citation type="submission" date="2023-12" db="EMBL/GenBank/DDBJ databases">
        <title>Baltic Sea Cyanobacteria.</title>
        <authorList>
            <person name="Delbaje E."/>
            <person name="Fewer D.P."/>
            <person name="Shishido T.K."/>
        </authorList>
    </citation>
    <scope>NUCLEOTIDE SEQUENCE [LARGE SCALE GENOMIC DNA]</scope>
    <source>
        <strain evidence="1 2">UHCC-0300</strain>
    </source>
</reference>
<comment type="caution">
    <text evidence="1">The sequence shown here is derived from an EMBL/GenBank/DDBJ whole genome shotgun (WGS) entry which is preliminary data.</text>
</comment>
<sequence>MLNKISKLFTARKLKLPLLGLLLTIGVIGEQTKPVLSNQTPTISTNEPSVLSRFRQVREQRNLIRKIVLEKEKRRNLAESSLETANVKDEVKHRSRFVSSSKLLRNIKTTPEITSLFSLTPRFPRTNFPTQDGTYLYGQSPISDQIGQGYIVFENRQGKITGALYMPQSEFSCFQGAIEPSGELAMTVTSSPGEVGVNQIATANQFQIPNYNDEQTRTYPYSVALPDYHRISAISTNDQRILQLCQEYYTELS</sequence>